<gene>
    <name evidence="1" type="ORF">J2X87_005655</name>
</gene>
<keyword evidence="2" id="KW-1185">Reference proteome</keyword>
<reference evidence="1" key="1">
    <citation type="submission" date="2023-07" db="EMBL/GenBank/DDBJ databases">
        <title>Sorghum-associated microbial communities from plants grown in Nebraska, USA.</title>
        <authorList>
            <person name="Schachtman D."/>
        </authorList>
    </citation>
    <scope>NUCLEOTIDE SEQUENCE</scope>
    <source>
        <strain evidence="1">BE46</strain>
    </source>
</reference>
<accession>A0ACC6JW22</accession>
<keyword evidence="1" id="KW-0489">Methyltransferase</keyword>
<dbReference type="EMBL" id="JAVDSD010000024">
    <property type="protein sequence ID" value="MDR6610544.1"/>
    <property type="molecule type" value="Genomic_DNA"/>
</dbReference>
<sequence length="390" mass="42418">MSNPITNLQYASVCSGIEAVSAAWQPLGLTPVWFSEIEPFPCEVLAHHYPDVPNHGDMTLLTNKVLDEAIPAPPILVGGTPCQAFSIAGFRAGLADPRGVLSLKYVELANAIDQVRSRRNEPESIIVWENVPGVLSDKGNAFGCFLAALAGEENALQSPRTTWSHAGIVFGPQRTIAWRVLDAQYFGVAQRRRRVFLVASARTGFDPTAVLFESEGLRRDTPPDRTPRPIAASCIGASITDGGGIEALQVFANSYGMAHGQAGAEATLECCPTLTCNHEAAIVVCATGDLTHCLRAEGFEVSEDGTGRGHPIIPWLTHKVRRLLPKEYERLQGLPPNYTRIPRRLYAARRISRSRPIDLWENTENGWMLMAADGPRYKAIGNSIAVPCLT</sequence>
<dbReference type="Proteomes" id="UP001259420">
    <property type="component" value="Unassembled WGS sequence"/>
</dbReference>
<comment type="caution">
    <text evidence="1">The sequence shown here is derived from an EMBL/GenBank/DDBJ whole genome shotgun (WGS) entry which is preliminary data.</text>
</comment>
<name>A0ACC6JW22_9PSED</name>
<proteinExistence type="predicted"/>
<dbReference type="EC" id="2.1.1.37" evidence="1"/>
<evidence type="ECO:0000313" key="2">
    <source>
        <dbReference type="Proteomes" id="UP001259420"/>
    </source>
</evidence>
<keyword evidence="1" id="KW-0808">Transferase</keyword>
<organism evidence="1 2">
    <name type="scientific">Pseudomonas synxantha</name>
    <dbReference type="NCBI Taxonomy" id="47883"/>
    <lineage>
        <taxon>Bacteria</taxon>
        <taxon>Pseudomonadati</taxon>
        <taxon>Pseudomonadota</taxon>
        <taxon>Gammaproteobacteria</taxon>
        <taxon>Pseudomonadales</taxon>
        <taxon>Pseudomonadaceae</taxon>
        <taxon>Pseudomonas</taxon>
    </lineage>
</organism>
<evidence type="ECO:0000313" key="1">
    <source>
        <dbReference type="EMBL" id="MDR6610544.1"/>
    </source>
</evidence>
<protein>
    <submittedName>
        <fullName evidence="1">DNA (Cytosine-5)-methyltransferase 1</fullName>
        <ecNumber evidence="1">2.1.1.37</ecNumber>
    </submittedName>
</protein>